<evidence type="ECO:0000313" key="2">
    <source>
        <dbReference type="EMBL" id="NVI43615.1"/>
    </source>
</evidence>
<gene>
    <name evidence="2" type="ORF">HAP48_011800</name>
</gene>
<accession>A0A973VY80</accession>
<dbReference type="AlphaFoldDB" id="A0A973VY80"/>
<protein>
    <submittedName>
        <fullName evidence="2">Uncharacterized protein</fullName>
    </submittedName>
</protein>
<organism evidence="2">
    <name type="scientific">Bradyrhizobium septentrionale</name>
    <dbReference type="NCBI Taxonomy" id="1404411"/>
    <lineage>
        <taxon>Bacteria</taxon>
        <taxon>Pseudomonadati</taxon>
        <taxon>Pseudomonadota</taxon>
        <taxon>Alphaproteobacteria</taxon>
        <taxon>Hyphomicrobiales</taxon>
        <taxon>Nitrobacteraceae</taxon>
        <taxon>Bradyrhizobium</taxon>
    </lineage>
</organism>
<proteinExistence type="predicted"/>
<dbReference type="EMBL" id="JAAOLE020000001">
    <property type="protein sequence ID" value="NVI43615.1"/>
    <property type="molecule type" value="Genomic_DNA"/>
</dbReference>
<evidence type="ECO:0000256" key="1">
    <source>
        <dbReference type="SAM" id="MobiDB-lite"/>
    </source>
</evidence>
<sequence length="277" mass="30990">MSNSERVVPLPIRAKLICSACGAPGEGSCRCGAPYVSPGDRAEEAVKAHPEKSDRAIAADLGVGTMTVSRARKRATVPDGTVGKRTGKDGKARKTPTSKRYHAPKRHYAEPVVIALADQDKTSAEIAKQTGIGKRQVRHIIEREQVRREAKAEAADPSALAEQKRLASLSRQLEADFECRVTERYQQLLENIWPRLKEREALADRVIVSRKGLMDRRTYVKILARLHPDMGGNAELFDMFKRLETLLLNEQECPTERVGLPRTAAEWEERMRSKMQP</sequence>
<comment type="caution">
    <text evidence="2">The sequence shown here is derived from an EMBL/GenBank/DDBJ whole genome shotgun (WGS) entry which is preliminary data.</text>
</comment>
<feature type="region of interest" description="Disordered" evidence="1">
    <location>
        <begin position="73"/>
        <end position="101"/>
    </location>
</feature>
<dbReference type="RefSeq" id="WP_165125191.1">
    <property type="nucleotide sequence ID" value="NZ_CP088285.1"/>
</dbReference>
<name>A0A973VY80_9BRAD</name>
<reference evidence="2" key="1">
    <citation type="submission" date="2020-06" db="EMBL/GenBank/DDBJ databases">
        <title>Whole Genome Sequence of Bradyrhizobium sp. Strain 1S1.</title>
        <authorList>
            <person name="Bromfield E.S.P."/>
            <person name="Cloutier S."/>
        </authorList>
    </citation>
    <scope>NUCLEOTIDE SEQUENCE [LARGE SCALE GENOMIC DNA]</scope>
    <source>
        <strain evidence="2">1S1</strain>
    </source>
</reference>